<organism evidence="2 3">
    <name type="scientific">Galerina marginata (strain CBS 339.88)</name>
    <dbReference type="NCBI Taxonomy" id="685588"/>
    <lineage>
        <taxon>Eukaryota</taxon>
        <taxon>Fungi</taxon>
        <taxon>Dikarya</taxon>
        <taxon>Basidiomycota</taxon>
        <taxon>Agaricomycotina</taxon>
        <taxon>Agaricomycetes</taxon>
        <taxon>Agaricomycetidae</taxon>
        <taxon>Agaricales</taxon>
        <taxon>Agaricineae</taxon>
        <taxon>Strophariaceae</taxon>
        <taxon>Galerina</taxon>
    </lineage>
</organism>
<feature type="transmembrane region" description="Helical" evidence="1">
    <location>
        <begin position="69"/>
        <end position="89"/>
    </location>
</feature>
<keyword evidence="1" id="KW-0472">Membrane</keyword>
<evidence type="ECO:0000313" key="2">
    <source>
        <dbReference type="EMBL" id="KDR66283.1"/>
    </source>
</evidence>
<gene>
    <name evidence="2" type="ORF">GALMADRAFT_232638</name>
</gene>
<keyword evidence="1" id="KW-1133">Transmembrane helix</keyword>
<sequence>MLSFECILCSLALVRGLRMFKSTGSFSFCESGFQLLEILLRDSVIYFMAIGATYFTCMMFWVLAPPAFWQIPVGFSGVFPSVLANRMVLNIRKANARDLILDDTRV</sequence>
<keyword evidence="1" id="KW-0812">Transmembrane</keyword>
<protein>
    <submittedName>
        <fullName evidence="2">Uncharacterized protein</fullName>
    </submittedName>
</protein>
<accession>A0A067SHM7</accession>
<reference evidence="3" key="1">
    <citation type="journal article" date="2014" name="Proc. Natl. Acad. Sci. U.S.A.">
        <title>Extensive sampling of basidiomycete genomes demonstrates inadequacy of the white-rot/brown-rot paradigm for wood decay fungi.</title>
        <authorList>
            <person name="Riley R."/>
            <person name="Salamov A.A."/>
            <person name="Brown D.W."/>
            <person name="Nagy L.G."/>
            <person name="Floudas D."/>
            <person name="Held B.W."/>
            <person name="Levasseur A."/>
            <person name="Lombard V."/>
            <person name="Morin E."/>
            <person name="Otillar R."/>
            <person name="Lindquist E.A."/>
            <person name="Sun H."/>
            <person name="LaButti K.M."/>
            <person name="Schmutz J."/>
            <person name="Jabbour D."/>
            <person name="Luo H."/>
            <person name="Baker S.E."/>
            <person name="Pisabarro A.G."/>
            <person name="Walton J.D."/>
            <person name="Blanchette R.A."/>
            <person name="Henrissat B."/>
            <person name="Martin F."/>
            <person name="Cullen D."/>
            <person name="Hibbett D.S."/>
            <person name="Grigoriev I.V."/>
        </authorList>
    </citation>
    <scope>NUCLEOTIDE SEQUENCE [LARGE SCALE GENOMIC DNA]</scope>
    <source>
        <strain evidence="3">CBS 339.88</strain>
    </source>
</reference>
<keyword evidence="3" id="KW-1185">Reference proteome</keyword>
<feature type="transmembrane region" description="Helical" evidence="1">
    <location>
        <begin position="44"/>
        <end position="63"/>
    </location>
</feature>
<dbReference type="OrthoDB" id="3049657at2759"/>
<dbReference type="HOGENOM" id="CLU_2223489_0_0_1"/>
<evidence type="ECO:0000313" key="3">
    <source>
        <dbReference type="Proteomes" id="UP000027222"/>
    </source>
</evidence>
<dbReference type="Proteomes" id="UP000027222">
    <property type="component" value="Unassembled WGS sequence"/>
</dbReference>
<proteinExistence type="predicted"/>
<dbReference type="AlphaFoldDB" id="A0A067SHM7"/>
<evidence type="ECO:0000256" key="1">
    <source>
        <dbReference type="SAM" id="Phobius"/>
    </source>
</evidence>
<dbReference type="EMBL" id="KL142425">
    <property type="protein sequence ID" value="KDR66283.1"/>
    <property type="molecule type" value="Genomic_DNA"/>
</dbReference>
<name>A0A067SHM7_GALM3</name>